<feature type="transmembrane region" description="Helical" evidence="1">
    <location>
        <begin position="168"/>
        <end position="186"/>
    </location>
</feature>
<feature type="domain" description="DUF112" evidence="2">
    <location>
        <begin position="19"/>
        <end position="437"/>
    </location>
</feature>
<organism evidence="3 4">
    <name type="scientific">Kineosporia succinea</name>
    <dbReference type="NCBI Taxonomy" id="84632"/>
    <lineage>
        <taxon>Bacteria</taxon>
        <taxon>Bacillati</taxon>
        <taxon>Actinomycetota</taxon>
        <taxon>Actinomycetes</taxon>
        <taxon>Kineosporiales</taxon>
        <taxon>Kineosporiaceae</taxon>
        <taxon>Kineosporia</taxon>
    </lineage>
</organism>
<name>A0ABT9PBE6_9ACTN</name>
<dbReference type="RefSeq" id="WP_307248795.1">
    <property type="nucleotide sequence ID" value="NZ_JAUSQZ010000001.1"/>
</dbReference>
<proteinExistence type="predicted"/>
<keyword evidence="1" id="KW-0812">Transmembrane</keyword>
<feature type="transmembrane region" description="Helical" evidence="1">
    <location>
        <begin position="19"/>
        <end position="38"/>
    </location>
</feature>
<reference evidence="3 4" key="1">
    <citation type="submission" date="2023-07" db="EMBL/GenBank/DDBJ databases">
        <title>Sequencing the genomes of 1000 actinobacteria strains.</title>
        <authorList>
            <person name="Klenk H.-P."/>
        </authorList>
    </citation>
    <scope>NUCLEOTIDE SEQUENCE [LARGE SCALE GENOMIC DNA]</scope>
    <source>
        <strain evidence="3 4">DSM 44388</strain>
    </source>
</reference>
<dbReference type="Proteomes" id="UP001235712">
    <property type="component" value="Unassembled WGS sequence"/>
</dbReference>
<evidence type="ECO:0000256" key="1">
    <source>
        <dbReference type="SAM" id="Phobius"/>
    </source>
</evidence>
<dbReference type="Pfam" id="PF01970">
    <property type="entry name" value="TctA"/>
    <property type="match status" value="1"/>
</dbReference>
<keyword evidence="4" id="KW-1185">Reference proteome</keyword>
<evidence type="ECO:0000259" key="2">
    <source>
        <dbReference type="Pfam" id="PF01970"/>
    </source>
</evidence>
<feature type="transmembrane region" description="Helical" evidence="1">
    <location>
        <begin position="409"/>
        <end position="425"/>
    </location>
</feature>
<feature type="transmembrane region" description="Helical" evidence="1">
    <location>
        <begin position="357"/>
        <end position="380"/>
    </location>
</feature>
<feature type="transmembrane region" description="Helical" evidence="1">
    <location>
        <begin position="44"/>
        <end position="68"/>
    </location>
</feature>
<evidence type="ECO:0000313" key="3">
    <source>
        <dbReference type="EMBL" id="MDP9830016.1"/>
    </source>
</evidence>
<feature type="transmembrane region" description="Helical" evidence="1">
    <location>
        <begin position="314"/>
        <end position="337"/>
    </location>
</feature>
<keyword evidence="1" id="KW-1133">Transmembrane helix</keyword>
<dbReference type="PANTHER" id="PTHR35342">
    <property type="entry name" value="TRICARBOXYLIC TRANSPORT PROTEIN"/>
    <property type="match status" value="1"/>
</dbReference>
<gene>
    <name evidence="3" type="ORF">J2S57_005765</name>
</gene>
<accession>A0ABT9PBE6</accession>
<evidence type="ECO:0000313" key="4">
    <source>
        <dbReference type="Proteomes" id="UP001235712"/>
    </source>
</evidence>
<feature type="transmembrane region" description="Helical" evidence="1">
    <location>
        <begin position="257"/>
        <end position="280"/>
    </location>
</feature>
<feature type="transmembrane region" description="Helical" evidence="1">
    <location>
        <begin position="109"/>
        <end position="134"/>
    </location>
</feature>
<protein>
    <submittedName>
        <fullName evidence="3">Tricarboxylic transport membrane protein</fullName>
    </submittedName>
</protein>
<dbReference type="PANTHER" id="PTHR35342:SF5">
    <property type="entry name" value="TRICARBOXYLIC TRANSPORT PROTEIN"/>
    <property type="match status" value="1"/>
</dbReference>
<feature type="transmembrane region" description="Helical" evidence="1">
    <location>
        <begin position="146"/>
        <end position="161"/>
    </location>
</feature>
<comment type="caution">
    <text evidence="3">The sequence shown here is derived from an EMBL/GenBank/DDBJ whole genome shotgun (WGS) entry which is preliminary data.</text>
</comment>
<feature type="transmembrane region" description="Helical" evidence="1">
    <location>
        <begin position="469"/>
        <end position="489"/>
    </location>
</feature>
<dbReference type="EMBL" id="JAUSQZ010000001">
    <property type="protein sequence ID" value="MDP9830016.1"/>
    <property type="molecule type" value="Genomic_DNA"/>
</dbReference>
<sequence>MDLGPVIDGFGVVLEPANLLYCLIGVVIGMLVGVLPGLGPAATIAILLPITFEIEPVGAIIMLAGIFYGAQYGGTITSVLLKLPGEASSVVTVFDGHALARQGRAGTALGIAAIGSFVGGTVSVVALSLIAPLVAGFALDFGPPEYTALALLGILLVSTISHGGRVKALVAACVGLLLAVVGRDAFTGTERFTFGSLDLADGLDFVPIAMGLFGLGEILHSLEQRHQAVHAPHEVHNVWPSRDDLRRSSGAIGRGSVLGFALGILPGGGAVMASLAAYAVEKRRAKHPERFGRGAVEGVAAPETANNAAATSSFIPLLTLGIPANATMAVIFGALLVQGVSPGPQLVDENPELFWGVINSMYIGNVLLLVMSIPLVGLFVRILRVRPAVLAPITVLITLIGAYTVNNSTFDILLVVAFGALGYVMKKLGFEPGPLVLAFVLGTLLEDSLRRSLLLFDGDPTGFLTRPISGVLFLAFFLVALLPAVRAGLRRGSDEKEHEPVS</sequence>
<keyword evidence="1" id="KW-0472">Membrane</keyword>
<dbReference type="InterPro" id="IPR002823">
    <property type="entry name" value="DUF112_TM"/>
</dbReference>